<accession>A0ABN8PDT4</accession>
<name>A0ABN8PDT4_9CNID</name>
<sequence length="139" mass="16098">MKPYPAKSLDNPPRVFNYRLSRSRRLSENAFGIVVHRFRILQVAIPLEPKKAELIVLAIVALHNFLRIKCAEYSHSVADSENAAHEMVPGEWQKNPNARLPSVFLQGSNRSSTHAREIREEFLDYFITNGQIDWQWDII</sequence>
<comment type="caution">
    <text evidence="4">The sequence shown here is derived from an EMBL/GenBank/DDBJ whole genome shotgun (WGS) entry which is preliminary data.</text>
</comment>
<evidence type="ECO:0000259" key="3">
    <source>
        <dbReference type="Pfam" id="PF13359"/>
    </source>
</evidence>
<comment type="cofactor">
    <cofactor evidence="1">
        <name>a divalent metal cation</name>
        <dbReference type="ChEBI" id="CHEBI:60240"/>
    </cofactor>
</comment>
<protein>
    <recommendedName>
        <fullName evidence="3">DDE Tnp4 domain-containing protein</fullName>
    </recommendedName>
</protein>
<feature type="domain" description="DDE Tnp4" evidence="3">
    <location>
        <begin position="6"/>
        <end position="64"/>
    </location>
</feature>
<dbReference type="EMBL" id="CALNXK010000062">
    <property type="protein sequence ID" value="CAH3139308.1"/>
    <property type="molecule type" value="Genomic_DNA"/>
</dbReference>
<dbReference type="Proteomes" id="UP001159405">
    <property type="component" value="Unassembled WGS sequence"/>
</dbReference>
<organism evidence="4 6">
    <name type="scientific">Porites lobata</name>
    <dbReference type="NCBI Taxonomy" id="104759"/>
    <lineage>
        <taxon>Eukaryota</taxon>
        <taxon>Metazoa</taxon>
        <taxon>Cnidaria</taxon>
        <taxon>Anthozoa</taxon>
        <taxon>Hexacorallia</taxon>
        <taxon>Scleractinia</taxon>
        <taxon>Fungiina</taxon>
        <taxon>Poritidae</taxon>
        <taxon>Porites</taxon>
    </lineage>
</organism>
<dbReference type="EMBL" id="CALNXK010000062">
    <property type="protein sequence ID" value="CAH3139327.1"/>
    <property type="molecule type" value="Genomic_DNA"/>
</dbReference>
<keyword evidence="6" id="KW-1185">Reference proteome</keyword>
<evidence type="ECO:0000256" key="2">
    <source>
        <dbReference type="ARBA" id="ARBA00022723"/>
    </source>
</evidence>
<evidence type="ECO:0000313" key="5">
    <source>
        <dbReference type="EMBL" id="CAH3139327.1"/>
    </source>
</evidence>
<dbReference type="InterPro" id="IPR027806">
    <property type="entry name" value="HARBI1_dom"/>
</dbReference>
<gene>
    <name evidence="4" type="ORF">PLOB_00040612</name>
    <name evidence="5" type="ORF">PLOB_00040624</name>
</gene>
<evidence type="ECO:0000313" key="4">
    <source>
        <dbReference type="EMBL" id="CAH3139308.1"/>
    </source>
</evidence>
<proteinExistence type="predicted"/>
<evidence type="ECO:0000313" key="6">
    <source>
        <dbReference type="Proteomes" id="UP001159405"/>
    </source>
</evidence>
<keyword evidence="2" id="KW-0479">Metal-binding</keyword>
<evidence type="ECO:0000256" key="1">
    <source>
        <dbReference type="ARBA" id="ARBA00001968"/>
    </source>
</evidence>
<dbReference type="Pfam" id="PF13359">
    <property type="entry name" value="DDE_Tnp_4"/>
    <property type="match status" value="1"/>
</dbReference>
<reference evidence="4 6" key="1">
    <citation type="submission" date="2022-05" db="EMBL/GenBank/DDBJ databases">
        <authorList>
            <consortium name="Genoscope - CEA"/>
            <person name="William W."/>
        </authorList>
    </citation>
    <scope>NUCLEOTIDE SEQUENCE [LARGE SCALE GENOMIC DNA]</scope>
</reference>